<dbReference type="Proteomes" id="UP000006180">
    <property type="component" value="Chromosome"/>
</dbReference>
<gene>
    <name evidence="1" type="ORF">USDA257_c09600</name>
</gene>
<accession>I3X0Z6</accession>
<reference evidence="1 2" key="1">
    <citation type="journal article" date="2012" name="J. Bacteriol.">
        <title>Complete genome sequence of the broad-host-range strain Sinorhizobium fredii USDA257.</title>
        <authorList>
            <person name="Schuldes J."/>
            <person name="Rodriguez Orbegoso M."/>
            <person name="Schmeisser C."/>
            <person name="Krishnan H.B."/>
            <person name="Daniel R."/>
            <person name="Streit W.R."/>
        </authorList>
    </citation>
    <scope>NUCLEOTIDE SEQUENCE [LARGE SCALE GENOMIC DNA]</scope>
    <source>
        <strain evidence="1 2">USDA 257</strain>
    </source>
</reference>
<evidence type="ECO:0000313" key="1">
    <source>
        <dbReference type="EMBL" id="AFL49552.1"/>
    </source>
</evidence>
<sequence>MNVLAAIARKLRSPKTLRSIRAASEPEEVYLALLDEGHAAATE</sequence>
<name>I3X0Z6_SINF2</name>
<dbReference type="EMBL" id="CP003563">
    <property type="protein sequence ID" value="AFL49552.1"/>
    <property type="molecule type" value="Genomic_DNA"/>
</dbReference>
<proteinExistence type="predicted"/>
<organism evidence="1 2">
    <name type="scientific">Sinorhizobium fredii (strain USDA 257)</name>
    <dbReference type="NCBI Taxonomy" id="1185652"/>
    <lineage>
        <taxon>Bacteria</taxon>
        <taxon>Pseudomonadati</taxon>
        <taxon>Pseudomonadota</taxon>
        <taxon>Alphaproteobacteria</taxon>
        <taxon>Hyphomicrobiales</taxon>
        <taxon>Rhizobiaceae</taxon>
        <taxon>Sinorhizobium/Ensifer group</taxon>
        <taxon>Sinorhizobium</taxon>
    </lineage>
</organism>
<evidence type="ECO:0000313" key="2">
    <source>
        <dbReference type="Proteomes" id="UP000006180"/>
    </source>
</evidence>
<protein>
    <submittedName>
        <fullName evidence="1">Uncharacterized protein</fullName>
    </submittedName>
</protein>
<dbReference type="HOGENOM" id="CLU_3239652_0_0_5"/>
<dbReference type="AlphaFoldDB" id="I3X0Z6"/>
<dbReference type="KEGG" id="sfd:USDA257_c09600"/>
<dbReference type="PATRIC" id="fig|1185652.3.peg.997"/>